<reference evidence="2 3" key="1">
    <citation type="submission" date="2014-12" db="EMBL/GenBank/DDBJ databases">
        <title>Complete genome sequence of Herbaspirillum rubrisubalbicans Os38.</title>
        <authorList>
            <person name="Chen M."/>
            <person name="An Q."/>
        </authorList>
    </citation>
    <scope>NUCLEOTIDE SEQUENCE [LARGE SCALE GENOMIC DNA]</scope>
    <source>
        <strain evidence="2 3">Os38</strain>
    </source>
</reference>
<sequence length="131" mass="14540">MELKKYNIVLSILFIVCIAIGVALELLFGETGPNKGMVFQRSGALIVLLGSAYGLVDGATLMQMGKLYSQAEIDEMNAAANNLERSVFFRFELIMRIMDARSLLFKYSVYVLMLGTVVWGFGDIAYRLIAP</sequence>
<dbReference type="EMBL" id="JUGD01000005">
    <property type="protein sequence ID" value="RAM65890.1"/>
    <property type="molecule type" value="Genomic_DNA"/>
</dbReference>
<keyword evidence="1" id="KW-0812">Transmembrane</keyword>
<proteinExistence type="predicted"/>
<feature type="transmembrane region" description="Helical" evidence="1">
    <location>
        <begin position="38"/>
        <end position="56"/>
    </location>
</feature>
<keyword evidence="1" id="KW-1133">Transmembrane helix</keyword>
<comment type="caution">
    <text evidence="2">The sequence shown here is derived from an EMBL/GenBank/DDBJ whole genome shotgun (WGS) entry which is preliminary data.</text>
</comment>
<organism evidence="2 3">
    <name type="scientific">Herbaspirillum rubrisubalbicans</name>
    <dbReference type="NCBI Taxonomy" id="80842"/>
    <lineage>
        <taxon>Bacteria</taxon>
        <taxon>Pseudomonadati</taxon>
        <taxon>Pseudomonadota</taxon>
        <taxon>Betaproteobacteria</taxon>
        <taxon>Burkholderiales</taxon>
        <taxon>Oxalobacteraceae</taxon>
        <taxon>Herbaspirillum</taxon>
    </lineage>
</organism>
<keyword evidence="1" id="KW-0472">Membrane</keyword>
<accession>A0ABX9C6H5</accession>
<dbReference type="RefSeq" id="WP_112067920.1">
    <property type="nucleotide sequence ID" value="NZ_JUGD01000005.1"/>
</dbReference>
<dbReference type="Proteomes" id="UP000248631">
    <property type="component" value="Unassembled WGS sequence"/>
</dbReference>
<feature type="transmembrane region" description="Helical" evidence="1">
    <location>
        <begin position="7"/>
        <end position="26"/>
    </location>
</feature>
<gene>
    <name evidence="2" type="ORF">RB24_05185</name>
</gene>
<feature type="transmembrane region" description="Helical" evidence="1">
    <location>
        <begin position="103"/>
        <end position="122"/>
    </location>
</feature>
<evidence type="ECO:0000313" key="3">
    <source>
        <dbReference type="Proteomes" id="UP000248631"/>
    </source>
</evidence>
<keyword evidence="3" id="KW-1185">Reference proteome</keyword>
<evidence type="ECO:0000256" key="1">
    <source>
        <dbReference type="SAM" id="Phobius"/>
    </source>
</evidence>
<name>A0ABX9C6H5_9BURK</name>
<protein>
    <submittedName>
        <fullName evidence="2">Uncharacterized protein</fullName>
    </submittedName>
</protein>
<evidence type="ECO:0000313" key="2">
    <source>
        <dbReference type="EMBL" id="RAM65890.1"/>
    </source>
</evidence>